<keyword evidence="2" id="KW-1185">Reference proteome</keyword>
<dbReference type="Pfam" id="PF18906">
    <property type="entry name" value="Phage_tube_2"/>
    <property type="match status" value="1"/>
</dbReference>
<dbReference type="AlphaFoldDB" id="A0A940MLZ2"/>
<name>A0A940MLZ2_9RHOB</name>
<comment type="caution">
    <text evidence="1">The sequence shown here is derived from an EMBL/GenBank/DDBJ whole genome shotgun (WGS) entry which is preliminary data.</text>
</comment>
<reference evidence="1" key="1">
    <citation type="submission" date="2021-03" db="EMBL/GenBank/DDBJ databases">
        <title>Sagittula salina sp. nov. strain M10.9X isolated from the marine waste.</title>
        <authorList>
            <person name="Satari L."/>
            <person name="Molina-Menor E."/>
            <person name="Vidal-Verdu A."/>
            <person name="Pascual J."/>
            <person name="Pereto J."/>
            <person name="Porcar M."/>
        </authorList>
    </citation>
    <scope>NUCLEOTIDE SEQUENCE</scope>
    <source>
        <strain evidence="1">M10.9X</strain>
    </source>
</reference>
<accession>A0A940MLZ2</accession>
<protein>
    <submittedName>
        <fullName evidence="1">Uncharacterized protein</fullName>
    </submittedName>
</protein>
<gene>
    <name evidence="1" type="ORF">J5474_15780</name>
</gene>
<dbReference type="InterPro" id="IPR044000">
    <property type="entry name" value="Phage_tube_2"/>
</dbReference>
<proteinExistence type="predicted"/>
<sequence>MGKFWRKKVLMGGIEATYGTPLAIGSCAAIQAKNVAFNPAEGADKDLAHETPMMGNSASLPIDKHATLSFQTDLVGSGTAGTPPAFATMLRAVGMAETVTPGTSVVYNPVSDALDSATFWLNVDGVLYAFAGTRGTAKLVLNASSEPMIEWSFTALYSAPTDAAPVVPDLSSWLKPKAVSKANTPIFTIDGASLFLRSFTLDLACQVEPRFLANKEEIALVDRAEMIQAQIEAEALAVFNPWSLADAQAGPVWVLQHEAAAGRTIRIDVPAGQMLRPGAPTEAQGIKELPLNAKPMPIAGNDQFTLTFT</sequence>
<dbReference type="RefSeq" id="WP_209361892.1">
    <property type="nucleotide sequence ID" value="NZ_JAGISH010000009.1"/>
</dbReference>
<dbReference type="PROSITE" id="PS51257">
    <property type="entry name" value="PROKAR_LIPOPROTEIN"/>
    <property type="match status" value="1"/>
</dbReference>
<evidence type="ECO:0000313" key="2">
    <source>
        <dbReference type="Proteomes" id="UP000675940"/>
    </source>
</evidence>
<dbReference type="Proteomes" id="UP000675940">
    <property type="component" value="Unassembled WGS sequence"/>
</dbReference>
<organism evidence="1 2">
    <name type="scientific">Sagittula salina</name>
    <dbReference type="NCBI Taxonomy" id="2820268"/>
    <lineage>
        <taxon>Bacteria</taxon>
        <taxon>Pseudomonadati</taxon>
        <taxon>Pseudomonadota</taxon>
        <taxon>Alphaproteobacteria</taxon>
        <taxon>Rhodobacterales</taxon>
        <taxon>Roseobacteraceae</taxon>
        <taxon>Sagittula</taxon>
    </lineage>
</organism>
<evidence type="ECO:0000313" key="1">
    <source>
        <dbReference type="EMBL" id="MBP0483941.1"/>
    </source>
</evidence>
<dbReference type="EMBL" id="JAGISH010000009">
    <property type="protein sequence ID" value="MBP0483941.1"/>
    <property type="molecule type" value="Genomic_DNA"/>
</dbReference>